<dbReference type="Pfam" id="PF01957">
    <property type="entry name" value="NfeD"/>
    <property type="match status" value="1"/>
</dbReference>
<evidence type="ECO:0000259" key="6">
    <source>
        <dbReference type="Pfam" id="PF01957"/>
    </source>
</evidence>
<dbReference type="InterPro" id="IPR056738">
    <property type="entry name" value="NfeD1b_N"/>
</dbReference>
<dbReference type="Gene3D" id="2.40.50.140">
    <property type="entry name" value="Nucleic acid-binding proteins"/>
    <property type="match status" value="1"/>
</dbReference>
<dbReference type="Gene3D" id="3.90.226.10">
    <property type="entry name" value="2-enoyl-CoA Hydratase, Chain A, domain 1"/>
    <property type="match status" value="1"/>
</dbReference>
<dbReference type="GO" id="GO:0008233">
    <property type="term" value="F:peptidase activity"/>
    <property type="evidence" value="ECO:0007669"/>
    <property type="project" value="UniProtKB-KW"/>
</dbReference>
<comment type="subcellular location">
    <subcellularLocation>
        <location evidence="1">Membrane</location>
        <topology evidence="1">Multi-pass membrane protein</topology>
    </subcellularLocation>
</comment>
<dbReference type="InterPro" id="IPR029045">
    <property type="entry name" value="ClpP/crotonase-like_dom_sf"/>
</dbReference>
<feature type="domain" description="NfeD1b N-terminal" evidence="8">
    <location>
        <begin position="57"/>
        <end position="199"/>
    </location>
</feature>
<feature type="transmembrane region" description="Helical" evidence="5">
    <location>
        <begin position="286"/>
        <end position="303"/>
    </location>
</feature>
<evidence type="ECO:0000256" key="3">
    <source>
        <dbReference type="ARBA" id="ARBA00022989"/>
    </source>
</evidence>
<keyword evidence="4 5" id="KW-0472">Membrane</keyword>
<proteinExistence type="predicted"/>
<dbReference type="PANTHER" id="PTHR33507:SF4">
    <property type="entry name" value="NODULATION COMPETITIVENESS PROTEIN NFED"/>
    <property type="match status" value="1"/>
</dbReference>
<reference evidence="9 10" key="1">
    <citation type="submission" date="2015-08" db="EMBL/GenBank/DDBJ databases">
        <authorList>
            <person name="Babu N.S."/>
            <person name="Beckwith C.J."/>
            <person name="Beseler K.G."/>
            <person name="Brison A."/>
            <person name="Carone J.V."/>
            <person name="Caskin T.P."/>
            <person name="Diamond M."/>
            <person name="Durham M.E."/>
            <person name="Foxe J.M."/>
            <person name="Go M."/>
            <person name="Henderson B.A."/>
            <person name="Jones I.B."/>
            <person name="McGettigan J.A."/>
            <person name="Micheletti S.J."/>
            <person name="Nasrallah M.E."/>
            <person name="Ortiz D."/>
            <person name="Piller C.R."/>
            <person name="Privatt S.R."/>
            <person name="Schneider S.L."/>
            <person name="Sharp S."/>
            <person name="Smith T.C."/>
            <person name="Stanton J.D."/>
            <person name="Ullery H.E."/>
            <person name="Wilson R.J."/>
            <person name="Serrano M.G."/>
            <person name="Buck G."/>
            <person name="Lee V."/>
            <person name="Wang Y."/>
            <person name="Carvalho R."/>
            <person name="Voegtly L."/>
            <person name="Shi R."/>
            <person name="Duckworth R."/>
            <person name="Johnson A."/>
            <person name="Loviza R."/>
            <person name="Walstead R."/>
            <person name="Shah Z."/>
            <person name="Kiflezghi M."/>
            <person name="Wade K."/>
            <person name="Ball S.L."/>
            <person name="Bradley K.W."/>
            <person name="Asai D.J."/>
            <person name="Bowman C.A."/>
            <person name="Russell D.A."/>
            <person name="Pope W.H."/>
            <person name="Jacobs-Sera D."/>
            <person name="Hendrix R.W."/>
            <person name="Hatfull G.F."/>
        </authorList>
    </citation>
    <scope>NUCLEOTIDE SEQUENCE [LARGE SCALE GENOMIC DNA]</scope>
    <source>
        <strain evidence="9 10">DSM 27710</strain>
    </source>
</reference>
<evidence type="ECO:0000256" key="5">
    <source>
        <dbReference type="SAM" id="Phobius"/>
    </source>
</evidence>
<accession>A0A0K1PEW3</accession>
<dbReference type="PANTHER" id="PTHR33507">
    <property type="entry name" value="INNER MEMBRANE PROTEIN YBBJ"/>
    <property type="match status" value="1"/>
</dbReference>
<dbReference type="SUPFAM" id="SSF141322">
    <property type="entry name" value="NfeD domain-like"/>
    <property type="match status" value="1"/>
</dbReference>
<dbReference type="InterPro" id="IPR052165">
    <property type="entry name" value="Membrane_assoc_protease"/>
</dbReference>
<feature type="transmembrane region" description="Helical" evidence="5">
    <location>
        <begin position="256"/>
        <end position="279"/>
    </location>
</feature>
<name>A0A0K1PEW3_9BACT</name>
<evidence type="ECO:0000259" key="7">
    <source>
        <dbReference type="Pfam" id="PF24961"/>
    </source>
</evidence>
<keyword evidence="10" id="KW-1185">Reference proteome</keyword>
<dbReference type="GO" id="GO:0016020">
    <property type="term" value="C:membrane"/>
    <property type="evidence" value="ECO:0007669"/>
    <property type="project" value="UniProtKB-SubCell"/>
</dbReference>
<dbReference type="Proteomes" id="UP000055590">
    <property type="component" value="Chromosome"/>
</dbReference>
<evidence type="ECO:0000256" key="1">
    <source>
        <dbReference type="ARBA" id="ARBA00004141"/>
    </source>
</evidence>
<dbReference type="GO" id="GO:0006508">
    <property type="term" value="P:proteolysis"/>
    <property type="evidence" value="ECO:0007669"/>
    <property type="project" value="UniProtKB-KW"/>
</dbReference>
<dbReference type="InterPro" id="IPR056739">
    <property type="entry name" value="NfeD_membrane"/>
</dbReference>
<feature type="transmembrane region" description="Helical" evidence="5">
    <location>
        <begin position="366"/>
        <end position="387"/>
    </location>
</feature>
<dbReference type="AlphaFoldDB" id="A0A0K1PEW3"/>
<feature type="domain" description="NfeD integral membrane" evidence="7">
    <location>
        <begin position="265"/>
        <end position="387"/>
    </location>
</feature>
<keyword evidence="2 5" id="KW-0812">Transmembrane</keyword>
<dbReference type="Pfam" id="PF24961">
    <property type="entry name" value="NfeD_membrane"/>
    <property type="match status" value="1"/>
</dbReference>
<dbReference type="InterPro" id="IPR002810">
    <property type="entry name" value="NfeD-like_C"/>
</dbReference>
<evidence type="ECO:0000313" key="9">
    <source>
        <dbReference type="EMBL" id="AKU91659.1"/>
    </source>
</evidence>
<gene>
    <name evidence="9" type="ORF">AKJ08_2046</name>
</gene>
<organism evidence="9 10">
    <name type="scientific">Vulgatibacter incomptus</name>
    <dbReference type="NCBI Taxonomy" id="1391653"/>
    <lineage>
        <taxon>Bacteria</taxon>
        <taxon>Pseudomonadati</taxon>
        <taxon>Myxococcota</taxon>
        <taxon>Myxococcia</taxon>
        <taxon>Myxococcales</taxon>
        <taxon>Cystobacterineae</taxon>
        <taxon>Vulgatibacteraceae</taxon>
        <taxon>Vulgatibacter</taxon>
    </lineage>
</organism>
<dbReference type="InterPro" id="IPR012340">
    <property type="entry name" value="NA-bd_OB-fold"/>
</dbReference>
<dbReference type="CDD" id="cd07020">
    <property type="entry name" value="Clp_protease_NfeD_1"/>
    <property type="match status" value="1"/>
</dbReference>
<dbReference type="PATRIC" id="fig|1391653.3.peg.2140"/>
<dbReference type="Pfam" id="PF25145">
    <property type="entry name" value="NfeD1b_N"/>
    <property type="match status" value="1"/>
</dbReference>
<sequence>MRSSTSIHRKKWTAPLALFLTVVGLFLGAAAETPVPTEAIPGVPAVREVARCELGGAVDGGTAAYLTDCVQRAEAGGYEALLVRIDTPGGSLEATREIVQSFLGARIPVLVWIGPSGARAGSAGVFLTMASHLAAMAPATNIGAAHPVMGPSGSDPEQGGKHMAAKVMNDTLAFAEGIAKQRGRNEQWAAEAVRDSASVTAERAVELRVVELIAPSERAFLDEADGRTVILPDGPRVLRTAGARIEALHPTTRQALVHWLASPAIAYLLFLVAGLGIAIEVAHPGGIVPGLIGGICLVLAMIAFSALPIQAGGVILMILGIGMLISELFVASGLLGVGGVALLILGGLLLIDHFDSKWFVEPSFGVTWWLLIPTAVLCGGAAAFVILRAAEARRLPQRGGDAGLVGELGKALRDIDSSGGQVFVHGELWQAISDRPIEEGSAIVVRGVDGLVVRVERKG</sequence>
<dbReference type="KEGG" id="vin:AKJ08_2046"/>
<feature type="domain" description="NfeD-like C-terminal" evidence="6">
    <location>
        <begin position="403"/>
        <end position="457"/>
    </location>
</feature>
<evidence type="ECO:0000259" key="8">
    <source>
        <dbReference type="Pfam" id="PF25145"/>
    </source>
</evidence>
<dbReference type="STRING" id="1391653.AKJ08_2046"/>
<evidence type="ECO:0000313" key="10">
    <source>
        <dbReference type="Proteomes" id="UP000055590"/>
    </source>
</evidence>
<protein>
    <submittedName>
        <fullName evidence="9">Putative membrane-bound ClpP-class protease</fullName>
    </submittedName>
</protein>
<dbReference type="RefSeq" id="WP_205624708.1">
    <property type="nucleotide sequence ID" value="NZ_CP012332.1"/>
</dbReference>
<keyword evidence="9" id="KW-0378">Hydrolase</keyword>
<evidence type="ECO:0000256" key="4">
    <source>
        <dbReference type="ARBA" id="ARBA00023136"/>
    </source>
</evidence>
<evidence type="ECO:0000256" key="2">
    <source>
        <dbReference type="ARBA" id="ARBA00022692"/>
    </source>
</evidence>
<keyword evidence="3 5" id="KW-1133">Transmembrane helix</keyword>
<keyword evidence="9" id="KW-0645">Protease</keyword>
<dbReference type="EMBL" id="CP012332">
    <property type="protein sequence ID" value="AKU91659.1"/>
    <property type="molecule type" value="Genomic_DNA"/>
</dbReference>
<dbReference type="SUPFAM" id="SSF52096">
    <property type="entry name" value="ClpP/crotonase"/>
    <property type="match status" value="1"/>
</dbReference>
<feature type="transmembrane region" description="Helical" evidence="5">
    <location>
        <begin position="333"/>
        <end position="354"/>
    </location>
</feature>